<keyword evidence="3" id="KW-1185">Reference proteome</keyword>
<gene>
    <name evidence="2" type="ORF">PGO_001350</name>
</gene>
<dbReference type="AlphaFoldDB" id="A0A1Y1JSL3"/>
<dbReference type="RefSeq" id="XP_028546736.1">
    <property type="nucleotide sequence ID" value="XM_028690935.1"/>
</dbReference>
<keyword evidence="1" id="KW-1133">Transmembrane helix</keyword>
<keyword evidence="1" id="KW-0472">Membrane</keyword>
<keyword evidence="1" id="KW-0812">Transmembrane</keyword>
<evidence type="ECO:0000313" key="2">
    <source>
        <dbReference type="EMBL" id="GAW84147.1"/>
    </source>
</evidence>
<organism evidence="2 3">
    <name type="scientific">Plasmodium gonderi</name>
    <dbReference type="NCBI Taxonomy" id="77519"/>
    <lineage>
        <taxon>Eukaryota</taxon>
        <taxon>Sar</taxon>
        <taxon>Alveolata</taxon>
        <taxon>Apicomplexa</taxon>
        <taxon>Aconoidasida</taxon>
        <taxon>Haemosporida</taxon>
        <taxon>Plasmodiidae</taxon>
        <taxon>Plasmodium</taxon>
        <taxon>Plasmodium (Plasmodium)</taxon>
    </lineage>
</organism>
<protein>
    <submittedName>
        <fullName evidence="2">Variable surface protein</fullName>
    </submittedName>
</protein>
<dbReference type="Proteomes" id="UP000195521">
    <property type="component" value="Unassembled WGS sequence"/>
</dbReference>
<accession>A0A1Y1JSL3</accession>
<name>A0A1Y1JSL3_PLAGO</name>
<evidence type="ECO:0000313" key="3">
    <source>
        <dbReference type="Proteomes" id="UP000195521"/>
    </source>
</evidence>
<dbReference type="EMBL" id="BDQF01000135">
    <property type="protein sequence ID" value="GAW84147.1"/>
    <property type="molecule type" value="Genomic_DNA"/>
</dbReference>
<dbReference type="GeneID" id="39744955"/>
<reference evidence="3" key="1">
    <citation type="submission" date="2017-04" db="EMBL/GenBank/DDBJ databases">
        <title>Plasmodium gonderi genome.</title>
        <authorList>
            <person name="Arisue N."/>
            <person name="Honma H."/>
            <person name="Kawai S."/>
            <person name="Tougan T."/>
            <person name="Tanabe K."/>
            <person name="Horii T."/>
        </authorList>
    </citation>
    <scope>NUCLEOTIDE SEQUENCE [LARGE SCALE GENOMIC DNA]</scope>
    <source>
        <strain evidence="3">ATCC 30045</strain>
    </source>
</reference>
<evidence type="ECO:0000256" key="1">
    <source>
        <dbReference type="SAM" id="Phobius"/>
    </source>
</evidence>
<comment type="caution">
    <text evidence="2">The sequence shown here is derived from an EMBL/GenBank/DDBJ whole genome shotgun (WGS) entry which is preliminary data.</text>
</comment>
<proteinExistence type="predicted"/>
<sequence length="349" mass="41572">MTIDTISEGEDFDFNGMFHTCTDGFSWDIEARRLQEDQIFTALCSKFQNAVKNGPNILNLIKYCKVLGIYLKHIGGKIKENDRKNCCKLFYYKLKKDIIRNFDLNCTSAHDCYQKMIERRVENISTTISGICIQYSEHIENDSSKLLEYLFNIYYDFDLLNGFKKGDMKTMRKFKQEIVDLENYRCNNKRRLKTELENIIQKCEDYKKKWKEKPYSHTANLLDDDWMNERRMKIKELDNDVLMRQGIRYIKNREIKQTNVLVAHALMDTVREGETHTGISVGMIFITSSLLIIMFILYKYTPYFSFLKPRIQKLRRSLNKNNKTNRELMYSFDVEYKNSVDGRYKIAYS</sequence>
<feature type="transmembrane region" description="Helical" evidence="1">
    <location>
        <begin position="279"/>
        <end position="298"/>
    </location>
</feature>